<dbReference type="InterPro" id="IPR036413">
    <property type="entry name" value="YaeB-like_sf"/>
</dbReference>
<evidence type="ECO:0000313" key="4">
    <source>
        <dbReference type="EMBL" id="HIY61734.1"/>
    </source>
</evidence>
<feature type="domain" description="TsaA-like" evidence="3">
    <location>
        <begin position="4"/>
        <end position="146"/>
    </location>
</feature>
<comment type="similarity">
    <text evidence="2">Belongs to the tRNA methyltransferase O family.</text>
</comment>
<dbReference type="Pfam" id="PF18389">
    <property type="entry name" value="TrmO_C"/>
    <property type="match status" value="1"/>
</dbReference>
<dbReference type="Pfam" id="PF01980">
    <property type="entry name" value="TrmO_N"/>
    <property type="match status" value="1"/>
</dbReference>
<dbReference type="PROSITE" id="PS01318">
    <property type="entry name" value="TSAA_1"/>
    <property type="match status" value="1"/>
</dbReference>
<dbReference type="InterPro" id="IPR023370">
    <property type="entry name" value="TrmO-like_N"/>
</dbReference>
<evidence type="ECO:0000259" key="3">
    <source>
        <dbReference type="PROSITE" id="PS51668"/>
    </source>
</evidence>
<dbReference type="Proteomes" id="UP000824007">
    <property type="component" value="Unassembled WGS sequence"/>
</dbReference>
<dbReference type="PANTHER" id="PTHR12818">
    <property type="entry name" value="TRNA (ADENINE(37)-N6)-METHYLTRANSFERASE"/>
    <property type="match status" value="1"/>
</dbReference>
<evidence type="ECO:0000256" key="2">
    <source>
        <dbReference type="ARBA" id="ARBA00033753"/>
    </source>
</evidence>
<gene>
    <name evidence="4" type="primary">tsaA</name>
    <name evidence="4" type="ORF">H9831_13850</name>
</gene>
<reference evidence="4" key="2">
    <citation type="submission" date="2021-04" db="EMBL/GenBank/DDBJ databases">
        <authorList>
            <person name="Gilroy R."/>
        </authorList>
    </citation>
    <scope>NUCLEOTIDE SEQUENCE</scope>
    <source>
        <strain evidence="4">ChiSxjej3B15-24422</strain>
    </source>
</reference>
<evidence type="ECO:0000313" key="5">
    <source>
        <dbReference type="Proteomes" id="UP000824007"/>
    </source>
</evidence>
<dbReference type="EMBL" id="DXDD01000171">
    <property type="protein sequence ID" value="HIY61734.1"/>
    <property type="molecule type" value="Genomic_DNA"/>
</dbReference>
<accession>A0A9D2C889</accession>
<comment type="caution">
    <text evidence="4">The sequence shown here is derived from an EMBL/GenBank/DDBJ whole genome shotgun (WGS) entry which is preliminary data.</text>
</comment>
<dbReference type="SUPFAM" id="SSF118196">
    <property type="entry name" value="YaeB-like"/>
    <property type="match status" value="1"/>
</dbReference>
<dbReference type="NCBIfam" id="TIGR00104">
    <property type="entry name" value="tRNA_TsaA"/>
    <property type="match status" value="1"/>
</dbReference>
<sequence length="242" mass="26988">MDKIQAIAHIHTDFPEKFGIPRQSGLVEDLEGRIVFEPEFRNPDAVRGLEQFSHVWLLWKFSENEREGWQPTVRPPRLGGNTRLGVFATRSPFRPNGIGLSCVRLKRVELTEKEGPVLTVLGADLMDGTPILDIKPYIPLADCHPEASEGYTKETGKHALLVEFPEELLSRYPEEKRGAAAALLSQDPRPGYSSDPERVYGVAFAGYDIRFRVRDGVLTVCGLEPRGDGGGESRFRGEESCP</sequence>
<keyword evidence="1" id="KW-0949">S-adenosyl-L-methionine</keyword>
<protein>
    <submittedName>
        <fullName evidence="4">tRNA (N6-threonylcarbamoyladenosine(37)-N6)-methyltransferase TrmO</fullName>
    </submittedName>
</protein>
<evidence type="ECO:0000256" key="1">
    <source>
        <dbReference type="ARBA" id="ARBA00022691"/>
    </source>
</evidence>
<dbReference type="InterPro" id="IPR041369">
    <property type="entry name" value="TrmO_C"/>
</dbReference>
<dbReference type="PROSITE" id="PS51668">
    <property type="entry name" value="TSAA_2"/>
    <property type="match status" value="1"/>
</dbReference>
<organism evidence="4 5">
    <name type="scientific">Candidatus Eisenbergiella pullistercoris</name>
    <dbReference type="NCBI Taxonomy" id="2838555"/>
    <lineage>
        <taxon>Bacteria</taxon>
        <taxon>Bacillati</taxon>
        <taxon>Bacillota</taxon>
        <taxon>Clostridia</taxon>
        <taxon>Lachnospirales</taxon>
        <taxon>Lachnospiraceae</taxon>
        <taxon>Eisenbergiella</taxon>
    </lineage>
</organism>
<dbReference type="AlphaFoldDB" id="A0A9D2C889"/>
<dbReference type="Gene3D" id="2.40.30.70">
    <property type="entry name" value="YaeB-like"/>
    <property type="match status" value="1"/>
</dbReference>
<proteinExistence type="inferred from homology"/>
<dbReference type="CDD" id="cd09281">
    <property type="entry name" value="UPF0066"/>
    <property type="match status" value="1"/>
</dbReference>
<reference evidence="4" key="1">
    <citation type="journal article" date="2021" name="PeerJ">
        <title>Extensive microbial diversity within the chicken gut microbiome revealed by metagenomics and culture.</title>
        <authorList>
            <person name="Gilroy R."/>
            <person name="Ravi A."/>
            <person name="Getino M."/>
            <person name="Pursley I."/>
            <person name="Horton D.L."/>
            <person name="Alikhan N.F."/>
            <person name="Baker D."/>
            <person name="Gharbi K."/>
            <person name="Hall N."/>
            <person name="Watson M."/>
            <person name="Adriaenssens E.M."/>
            <person name="Foster-Nyarko E."/>
            <person name="Jarju S."/>
            <person name="Secka A."/>
            <person name="Antonio M."/>
            <person name="Oren A."/>
            <person name="Chaudhuri R.R."/>
            <person name="La Ragione R."/>
            <person name="Hildebrand F."/>
            <person name="Pallen M.J."/>
        </authorList>
    </citation>
    <scope>NUCLEOTIDE SEQUENCE</scope>
    <source>
        <strain evidence="4">ChiSxjej3B15-24422</strain>
    </source>
</reference>
<dbReference type="InterPro" id="IPR040372">
    <property type="entry name" value="YaeB-like"/>
</dbReference>
<name>A0A9D2C889_9FIRM</name>
<dbReference type="InterPro" id="IPR036414">
    <property type="entry name" value="YaeB_N_sf"/>
</dbReference>
<dbReference type="InterPro" id="IPR023368">
    <property type="entry name" value="UPF0066_cons_site"/>
</dbReference>
<dbReference type="Gene3D" id="3.30.2310.10">
    <property type="entry name" value="YaeB-like"/>
    <property type="match status" value="1"/>
</dbReference>
<dbReference type="PANTHER" id="PTHR12818:SF0">
    <property type="entry name" value="TRNA (ADENINE(37)-N6)-METHYLTRANSFERASE"/>
    <property type="match status" value="1"/>
</dbReference>